<reference evidence="1" key="1">
    <citation type="submission" date="2022-07" db="EMBL/GenBank/DDBJ databases">
        <title>Phylogenomic reconstructions and comparative analyses of Kickxellomycotina fungi.</title>
        <authorList>
            <person name="Reynolds N.K."/>
            <person name="Stajich J.E."/>
            <person name="Barry K."/>
            <person name="Grigoriev I.V."/>
            <person name="Crous P."/>
            <person name="Smith M.E."/>
        </authorList>
    </citation>
    <scope>NUCLEOTIDE SEQUENCE</scope>
    <source>
        <strain evidence="1">RSA 861</strain>
    </source>
</reference>
<dbReference type="AlphaFoldDB" id="A0A9W7ZTK4"/>
<comment type="caution">
    <text evidence="1">The sequence shown here is derived from an EMBL/GenBank/DDBJ whole genome shotgun (WGS) entry which is preliminary data.</text>
</comment>
<dbReference type="Proteomes" id="UP001150569">
    <property type="component" value="Unassembled WGS sequence"/>
</dbReference>
<gene>
    <name evidence="1" type="ORF">IWQ60_010227</name>
</gene>
<name>A0A9W7ZTK4_9FUNG</name>
<protein>
    <submittedName>
        <fullName evidence="1">Uncharacterized protein</fullName>
    </submittedName>
</protein>
<feature type="non-terminal residue" evidence="1">
    <location>
        <position position="1"/>
    </location>
</feature>
<accession>A0A9W7ZTK4</accession>
<organism evidence="1 2">
    <name type="scientific">Tieghemiomyces parasiticus</name>
    <dbReference type="NCBI Taxonomy" id="78921"/>
    <lineage>
        <taxon>Eukaryota</taxon>
        <taxon>Fungi</taxon>
        <taxon>Fungi incertae sedis</taxon>
        <taxon>Zoopagomycota</taxon>
        <taxon>Kickxellomycotina</taxon>
        <taxon>Dimargaritomycetes</taxon>
        <taxon>Dimargaritales</taxon>
        <taxon>Dimargaritaceae</taxon>
        <taxon>Tieghemiomyces</taxon>
    </lineage>
</organism>
<proteinExistence type="predicted"/>
<sequence length="84" mass="8278">STATAATPLALPKPGPRFAAGLGGNGLPSSLNHFPKDTSNNYAGTSFGSNQHLTSSDVGGGSIPGAAPAKCGVEIAMDHLQFGL</sequence>
<evidence type="ECO:0000313" key="1">
    <source>
        <dbReference type="EMBL" id="KAJ1911247.1"/>
    </source>
</evidence>
<dbReference type="EMBL" id="JANBPT010000952">
    <property type="protein sequence ID" value="KAJ1911247.1"/>
    <property type="molecule type" value="Genomic_DNA"/>
</dbReference>
<keyword evidence="2" id="KW-1185">Reference proteome</keyword>
<evidence type="ECO:0000313" key="2">
    <source>
        <dbReference type="Proteomes" id="UP001150569"/>
    </source>
</evidence>